<accession>A0AB35U405</accession>
<evidence type="ECO:0000256" key="1">
    <source>
        <dbReference type="ARBA" id="ARBA00007125"/>
    </source>
</evidence>
<evidence type="ECO:0000259" key="2">
    <source>
        <dbReference type="Pfam" id="PF02541"/>
    </source>
</evidence>
<proteinExistence type="inferred from homology"/>
<evidence type="ECO:0000313" key="3">
    <source>
        <dbReference type="EMBL" id="MDX8420215.1"/>
    </source>
</evidence>
<dbReference type="Pfam" id="PF02541">
    <property type="entry name" value="Ppx-GppA"/>
    <property type="match status" value="1"/>
</dbReference>
<dbReference type="CDD" id="cd24052">
    <property type="entry name" value="ASKHA_NBD_HpPPX-GppA-like"/>
    <property type="match status" value="1"/>
</dbReference>
<dbReference type="InterPro" id="IPR043129">
    <property type="entry name" value="ATPase_NBD"/>
</dbReference>
<dbReference type="InterPro" id="IPR050273">
    <property type="entry name" value="GppA/Ppx_hydrolase"/>
</dbReference>
<dbReference type="PANTHER" id="PTHR30005:SF0">
    <property type="entry name" value="RETROGRADE REGULATION PROTEIN 2"/>
    <property type="match status" value="1"/>
</dbReference>
<dbReference type="InterPro" id="IPR003695">
    <property type="entry name" value="Ppx_GppA_N"/>
</dbReference>
<dbReference type="AlphaFoldDB" id="A0AB35U405"/>
<name>A0AB35U405_9FIRM</name>
<keyword evidence="4" id="KW-1185">Reference proteome</keyword>
<comment type="similarity">
    <text evidence="1">Belongs to the GppA/Ppx family.</text>
</comment>
<dbReference type="SUPFAM" id="SSF53067">
    <property type="entry name" value="Actin-like ATPase domain"/>
    <property type="match status" value="2"/>
</dbReference>
<dbReference type="RefSeq" id="WP_370596421.1">
    <property type="nucleotide sequence ID" value="NZ_JALBUR010000026.1"/>
</dbReference>
<dbReference type="Gene3D" id="3.30.420.40">
    <property type="match status" value="1"/>
</dbReference>
<gene>
    <name evidence="3" type="ORF">MOZ60_08925</name>
</gene>
<dbReference type="Proteomes" id="UP001286174">
    <property type="component" value="Unassembled WGS sequence"/>
</dbReference>
<protein>
    <recommendedName>
        <fullName evidence="2">Ppx/GppA phosphatase N-terminal domain-containing protein</fullName>
    </recommendedName>
</protein>
<evidence type="ECO:0000313" key="4">
    <source>
        <dbReference type="Proteomes" id="UP001286174"/>
    </source>
</evidence>
<sequence>MHTTAIIDIGSNTIVLVIYQMDDTVLHQLYYQSIAAHLVACIHDHKMSDEGLQKAQNIIRGYLEKCQDMHVSEIYGDVTECGRNLINQEAFLSAIKEAGLENVRLLTGEEEAMCDFYGTSLDRTIHDGLMIDIGGGSTEFVSFAKDRILDAVSIPLGCVRLSTMAPDPQISETEIEKMRTIHPQMLNSPTAIGVGGTIRACRKTVEAVTGSSQARFFTADLLALYEGLKKEDPFWQKAAKENVTPDRLPVLVPGLGMLAAAAKSFGIQEFVSSEYGVREGFLLHFVLKRI</sequence>
<comment type="caution">
    <text evidence="3">The sequence shown here is derived from an EMBL/GenBank/DDBJ whole genome shotgun (WGS) entry which is preliminary data.</text>
</comment>
<dbReference type="Gene3D" id="3.30.420.150">
    <property type="entry name" value="Exopolyphosphatase. Domain 2"/>
    <property type="match status" value="1"/>
</dbReference>
<dbReference type="EMBL" id="JALBUR010000026">
    <property type="protein sequence ID" value="MDX8420215.1"/>
    <property type="molecule type" value="Genomic_DNA"/>
</dbReference>
<reference evidence="3 4" key="1">
    <citation type="submission" date="2022-03" db="EMBL/GenBank/DDBJ databases">
        <title>Novel taxa within the pig intestine.</title>
        <authorList>
            <person name="Wylensek D."/>
            <person name="Bishof K."/>
            <person name="Afrizal A."/>
            <person name="Clavel T."/>
        </authorList>
    </citation>
    <scope>NUCLEOTIDE SEQUENCE [LARGE SCALE GENOMIC DNA]</scope>
    <source>
        <strain evidence="3 4">CLA-KB-P133</strain>
    </source>
</reference>
<dbReference type="PANTHER" id="PTHR30005">
    <property type="entry name" value="EXOPOLYPHOSPHATASE"/>
    <property type="match status" value="1"/>
</dbReference>
<feature type="domain" description="Ppx/GppA phosphatase N-terminal" evidence="2">
    <location>
        <begin position="46"/>
        <end position="287"/>
    </location>
</feature>
<organism evidence="3 4">
    <name type="scientific">Grylomicrobium aquisgranensis</name>
    <dbReference type="NCBI Taxonomy" id="2926318"/>
    <lineage>
        <taxon>Bacteria</taxon>
        <taxon>Bacillati</taxon>
        <taxon>Bacillota</taxon>
        <taxon>Erysipelotrichia</taxon>
        <taxon>Erysipelotrichales</taxon>
        <taxon>Erysipelotrichaceae</taxon>
        <taxon>Grylomicrobium</taxon>
    </lineage>
</organism>